<dbReference type="EC" id="3.4.19.12" evidence="7"/>
<dbReference type="InterPro" id="IPR001394">
    <property type="entry name" value="Peptidase_C19_UCH"/>
</dbReference>
<keyword evidence="9" id="KW-1185">Reference proteome</keyword>
<dbReference type="PANTHER" id="PTHR24006">
    <property type="entry name" value="UBIQUITIN CARBOXYL-TERMINAL HYDROLASE"/>
    <property type="match status" value="1"/>
</dbReference>
<dbReference type="GO" id="GO:0004843">
    <property type="term" value="F:cysteine-type deubiquitinase activity"/>
    <property type="evidence" value="ECO:0007669"/>
    <property type="project" value="UniProtKB-UniRule"/>
</dbReference>
<dbReference type="GO" id="GO:0005829">
    <property type="term" value="C:cytosol"/>
    <property type="evidence" value="ECO:0007669"/>
    <property type="project" value="TreeGrafter"/>
</dbReference>
<dbReference type="InterPro" id="IPR038765">
    <property type="entry name" value="Papain-like_cys_pep_sf"/>
</dbReference>
<dbReference type="PROSITE" id="PS50235">
    <property type="entry name" value="USP_3"/>
    <property type="match status" value="1"/>
</dbReference>
<comment type="similarity">
    <text evidence="2">Belongs to the peptidase C19 family. USP10 subfamily.</text>
</comment>
<dbReference type="GO" id="GO:0006508">
    <property type="term" value="P:proteolysis"/>
    <property type="evidence" value="ECO:0007669"/>
    <property type="project" value="UniProtKB-KW"/>
</dbReference>
<dbReference type="Gene3D" id="3.90.70.10">
    <property type="entry name" value="Cysteine proteinases"/>
    <property type="match status" value="1"/>
</dbReference>
<dbReference type="GO" id="GO:0005634">
    <property type="term" value="C:nucleus"/>
    <property type="evidence" value="ECO:0007669"/>
    <property type="project" value="TreeGrafter"/>
</dbReference>
<evidence type="ECO:0000256" key="1">
    <source>
        <dbReference type="ARBA" id="ARBA00000707"/>
    </source>
</evidence>
<dbReference type="PROSITE" id="PS00972">
    <property type="entry name" value="USP_1"/>
    <property type="match status" value="1"/>
</dbReference>
<accession>A0A915KFX2</accession>
<dbReference type="SUPFAM" id="SSF54001">
    <property type="entry name" value="Cysteine proteinases"/>
    <property type="match status" value="1"/>
</dbReference>
<dbReference type="PANTHER" id="PTHR24006:SF687">
    <property type="entry name" value="UBIQUITIN CARBOXYL-TERMINAL HYDROLASE 10"/>
    <property type="match status" value="1"/>
</dbReference>
<keyword evidence="5 7" id="KW-0378">Hydrolase</keyword>
<dbReference type="Proteomes" id="UP000887565">
    <property type="component" value="Unplaced"/>
</dbReference>
<evidence type="ECO:0000256" key="4">
    <source>
        <dbReference type="ARBA" id="ARBA00022786"/>
    </source>
</evidence>
<dbReference type="PROSITE" id="PS00973">
    <property type="entry name" value="USP_2"/>
    <property type="match status" value="1"/>
</dbReference>
<keyword evidence="4 7" id="KW-0833">Ubl conjugation pathway</keyword>
<dbReference type="InterPro" id="IPR018200">
    <property type="entry name" value="USP_CS"/>
</dbReference>
<protein>
    <recommendedName>
        <fullName evidence="7">Ubiquitin carboxyl-terminal hydrolase</fullName>
        <ecNumber evidence="7">3.4.19.12</ecNumber>
    </recommendedName>
</protein>
<dbReference type="OMA" id="TATKQMY"/>
<organism evidence="9 10">
    <name type="scientific">Romanomermis culicivorax</name>
    <name type="common">Nematode worm</name>
    <dbReference type="NCBI Taxonomy" id="13658"/>
    <lineage>
        <taxon>Eukaryota</taxon>
        <taxon>Metazoa</taxon>
        <taxon>Ecdysozoa</taxon>
        <taxon>Nematoda</taxon>
        <taxon>Enoplea</taxon>
        <taxon>Dorylaimia</taxon>
        <taxon>Mermithida</taxon>
        <taxon>Mermithoidea</taxon>
        <taxon>Mermithidae</taxon>
        <taxon>Romanomermis</taxon>
    </lineage>
</organism>
<dbReference type="InterPro" id="IPR050164">
    <property type="entry name" value="Peptidase_C19"/>
</dbReference>
<feature type="domain" description="USP" evidence="8">
    <location>
        <begin position="122"/>
        <end position="489"/>
    </location>
</feature>
<evidence type="ECO:0000256" key="6">
    <source>
        <dbReference type="ARBA" id="ARBA00022807"/>
    </source>
</evidence>
<evidence type="ECO:0000256" key="2">
    <source>
        <dbReference type="ARBA" id="ARBA00005427"/>
    </source>
</evidence>
<keyword evidence="3 7" id="KW-0645">Protease</keyword>
<dbReference type="Pfam" id="PF00443">
    <property type="entry name" value="UCH"/>
    <property type="match status" value="1"/>
</dbReference>
<proteinExistence type="inferred from homology"/>
<reference evidence="10" key="1">
    <citation type="submission" date="2022-11" db="UniProtKB">
        <authorList>
            <consortium name="WormBaseParasite"/>
        </authorList>
    </citation>
    <scope>IDENTIFICATION</scope>
</reference>
<dbReference type="AlphaFoldDB" id="A0A915KFX2"/>
<dbReference type="GO" id="GO:0016579">
    <property type="term" value="P:protein deubiquitination"/>
    <property type="evidence" value="ECO:0007669"/>
    <property type="project" value="InterPro"/>
</dbReference>
<dbReference type="CDD" id="cd02257">
    <property type="entry name" value="Peptidase_C19"/>
    <property type="match status" value="1"/>
</dbReference>
<evidence type="ECO:0000313" key="9">
    <source>
        <dbReference type="Proteomes" id="UP000887565"/>
    </source>
</evidence>
<keyword evidence="6 7" id="KW-0788">Thiol protease</keyword>
<dbReference type="WBParaSite" id="nRc.2.0.1.t36869-RA">
    <property type="protein sequence ID" value="nRc.2.0.1.t36869-RA"/>
    <property type="gene ID" value="nRc.2.0.1.g36869"/>
</dbReference>
<evidence type="ECO:0000259" key="8">
    <source>
        <dbReference type="PROSITE" id="PS50235"/>
    </source>
</evidence>
<sequence length="519" mass="58212">PATSSAPTAQKSWASLFRNSPTANNAIVISKLEDEQMAMAVQNSLADDSAAVTKQQEQTNIPSTVSTAATINVSTSTSKLSDKPQFAVAVTTIERDPPVQKLIQVLKKQYRLEHKGPVYYARGLKNFGNYCYVNAVLQALLACPPFVHLLRNLSFLEMRTPSSTPMLDALVKFVGEFFGDRYGSGRKNADEKQTAFEPTYVYNVLSSLRSDLGYRGRQEDAEEFLSLVLNHLHEEMAACLNFNNPPDQANMQSQDVRFSNELSNNANNSDSSEWQQVMPGRKLATARTSKLAPTPIAQIFSGVVRNAFSQPGQKDSVNNESFFTLQLSVQDHENTSSSAPLTLQAAMKQMVHEVILRRDSSKKGDVDITRRTTFQELPFVLILHLKYFTYVDDTVKKHMKPVAYQMDLHIDRNLMPSSSNSNTKARSYKLFAVVFHHGENAEGGHYTADIFHGGQWLCMDDTKVEPVTDAHVLNFDPPRVPYLLFYRRCDVLSDNRMVSQQQQNAGNFIQRNRFSGAQE</sequence>
<name>A0A915KFX2_ROMCU</name>
<evidence type="ECO:0000313" key="10">
    <source>
        <dbReference type="WBParaSite" id="nRc.2.0.1.t36869-RA"/>
    </source>
</evidence>
<evidence type="ECO:0000256" key="5">
    <source>
        <dbReference type="ARBA" id="ARBA00022801"/>
    </source>
</evidence>
<evidence type="ECO:0000256" key="7">
    <source>
        <dbReference type="RuleBase" id="RU366025"/>
    </source>
</evidence>
<dbReference type="InterPro" id="IPR028889">
    <property type="entry name" value="USP"/>
</dbReference>
<evidence type="ECO:0000256" key="3">
    <source>
        <dbReference type="ARBA" id="ARBA00022670"/>
    </source>
</evidence>
<comment type="catalytic activity">
    <reaction evidence="1 7">
        <text>Thiol-dependent hydrolysis of ester, thioester, amide, peptide and isopeptide bonds formed by the C-terminal Gly of ubiquitin (a 76-residue protein attached to proteins as an intracellular targeting signal).</text>
        <dbReference type="EC" id="3.4.19.12"/>
    </reaction>
</comment>